<dbReference type="Gene3D" id="2.60.120.10">
    <property type="entry name" value="Jelly Rolls"/>
    <property type="match status" value="1"/>
</dbReference>
<comment type="caution">
    <text evidence="2">The sequence shown here is derived from an EMBL/GenBank/DDBJ whole genome shotgun (WGS) entry which is preliminary data.</text>
</comment>
<dbReference type="Pfam" id="PF00027">
    <property type="entry name" value="cNMP_binding"/>
    <property type="match status" value="1"/>
</dbReference>
<organism evidence="2 3">
    <name type="scientific">Winogradskyella poriferorum</name>
    <dbReference type="NCBI Taxonomy" id="307627"/>
    <lineage>
        <taxon>Bacteria</taxon>
        <taxon>Pseudomonadati</taxon>
        <taxon>Bacteroidota</taxon>
        <taxon>Flavobacteriia</taxon>
        <taxon>Flavobacteriales</taxon>
        <taxon>Flavobacteriaceae</taxon>
        <taxon>Winogradskyella</taxon>
    </lineage>
</organism>
<dbReference type="InterPro" id="IPR000595">
    <property type="entry name" value="cNMP-bd_dom"/>
</dbReference>
<dbReference type="SUPFAM" id="SSF51206">
    <property type="entry name" value="cAMP-binding domain-like"/>
    <property type="match status" value="1"/>
</dbReference>
<dbReference type="InterPro" id="IPR014710">
    <property type="entry name" value="RmlC-like_jellyroll"/>
</dbReference>
<reference evidence="2 3" key="1">
    <citation type="submission" date="2024-02" db="EMBL/GenBank/DDBJ databases">
        <title>Winogradskyella poriferorum JCM 12885.</title>
        <authorList>
            <person name="Zhang D.-F."/>
            <person name="Fu Z.-Y."/>
        </authorList>
    </citation>
    <scope>NUCLEOTIDE SEQUENCE [LARGE SCALE GENOMIC DNA]</scope>
    <source>
        <strain evidence="2 3">JCM 12885</strain>
    </source>
</reference>
<dbReference type="InterPro" id="IPR018490">
    <property type="entry name" value="cNMP-bd_dom_sf"/>
</dbReference>
<sequence length="215" mass="25592">MIKTELYINFSSKLKQPSILKEKFKAHIDYYLKLFTHLSSEELEILRSQLIIKELGKKEFFFESGEIQRHMGYVCKGLLRRYYINEKGNKITTGFAKKFEYATDYPAFIRQKPTKYNMECLEPSVIILLSYEDIQKGYKKFKNNEMYGRLIAEHVLTVQTDRVESFLFENAEQRYLNFIDKNPDIINRISLTHLASYLGIERQSLSRIRKKIVEK</sequence>
<evidence type="ECO:0000313" key="2">
    <source>
        <dbReference type="EMBL" id="MEF3078764.1"/>
    </source>
</evidence>
<feature type="domain" description="Cyclic nucleotide-binding" evidence="1">
    <location>
        <begin position="53"/>
        <end position="136"/>
    </location>
</feature>
<gene>
    <name evidence="2" type="ORF">V1468_07105</name>
</gene>
<name>A0ABU7W476_9FLAO</name>
<evidence type="ECO:0000313" key="3">
    <source>
        <dbReference type="Proteomes" id="UP001356704"/>
    </source>
</evidence>
<dbReference type="Proteomes" id="UP001356704">
    <property type="component" value="Unassembled WGS sequence"/>
</dbReference>
<evidence type="ECO:0000259" key="1">
    <source>
        <dbReference type="Pfam" id="PF00027"/>
    </source>
</evidence>
<keyword evidence="3" id="KW-1185">Reference proteome</keyword>
<accession>A0ABU7W476</accession>
<protein>
    <submittedName>
        <fullName evidence="2">Crp/Fnr family transcriptional regulator</fullName>
    </submittedName>
</protein>
<dbReference type="EMBL" id="JAZHOU010000002">
    <property type="protein sequence ID" value="MEF3078764.1"/>
    <property type="molecule type" value="Genomic_DNA"/>
</dbReference>
<proteinExistence type="predicted"/>